<evidence type="ECO:0000259" key="10">
    <source>
        <dbReference type="SMART" id="SM00382"/>
    </source>
</evidence>
<dbReference type="InterPro" id="IPR008823">
    <property type="entry name" value="RuvB_wg_C"/>
</dbReference>
<dbReference type="GO" id="GO:0000400">
    <property type="term" value="F:four-way junction DNA binding"/>
    <property type="evidence" value="ECO:0007669"/>
    <property type="project" value="UniProtKB-UniRule"/>
</dbReference>
<evidence type="ECO:0000256" key="3">
    <source>
        <dbReference type="ARBA" id="ARBA00022763"/>
    </source>
</evidence>
<comment type="catalytic activity">
    <reaction evidence="9">
        <text>ATP + H2O = ADP + phosphate + H(+)</text>
        <dbReference type="Rhea" id="RHEA:13065"/>
        <dbReference type="ChEBI" id="CHEBI:15377"/>
        <dbReference type="ChEBI" id="CHEBI:15378"/>
        <dbReference type="ChEBI" id="CHEBI:30616"/>
        <dbReference type="ChEBI" id="CHEBI:43474"/>
        <dbReference type="ChEBI" id="CHEBI:456216"/>
    </reaction>
</comment>
<proteinExistence type="inferred from homology"/>
<organism evidence="11 12">
    <name type="scientific">Candidatus Gottesmanbacteria bacterium RBG_16_37_8</name>
    <dbReference type="NCBI Taxonomy" id="1798371"/>
    <lineage>
        <taxon>Bacteria</taxon>
        <taxon>Candidatus Gottesmaniibacteriota</taxon>
    </lineage>
</organism>
<evidence type="ECO:0000313" key="11">
    <source>
        <dbReference type="EMBL" id="OGG03863.1"/>
    </source>
</evidence>
<reference evidence="11 12" key="1">
    <citation type="journal article" date="2016" name="Nat. Commun.">
        <title>Thousands of microbial genomes shed light on interconnected biogeochemical processes in an aquifer system.</title>
        <authorList>
            <person name="Anantharaman K."/>
            <person name="Brown C.T."/>
            <person name="Hug L.A."/>
            <person name="Sharon I."/>
            <person name="Castelle C.J."/>
            <person name="Probst A.J."/>
            <person name="Thomas B.C."/>
            <person name="Singh A."/>
            <person name="Wilkins M.J."/>
            <person name="Karaoz U."/>
            <person name="Brodie E.L."/>
            <person name="Williams K.H."/>
            <person name="Hubbard S.S."/>
            <person name="Banfield J.F."/>
        </authorList>
    </citation>
    <scope>NUCLEOTIDE SEQUENCE [LARGE SCALE GENOMIC DNA]</scope>
</reference>
<dbReference type="GO" id="GO:0048476">
    <property type="term" value="C:Holliday junction resolvase complex"/>
    <property type="evidence" value="ECO:0007669"/>
    <property type="project" value="UniProtKB-UniRule"/>
</dbReference>
<dbReference type="STRING" id="1798371.A2W14_04970"/>
<feature type="binding site" evidence="9">
    <location>
        <position position="72"/>
    </location>
    <ligand>
        <name>ATP</name>
        <dbReference type="ChEBI" id="CHEBI:30616"/>
    </ligand>
</feature>
<dbReference type="GO" id="GO:0006310">
    <property type="term" value="P:DNA recombination"/>
    <property type="evidence" value="ECO:0007669"/>
    <property type="project" value="UniProtKB-UniRule"/>
</dbReference>
<dbReference type="GO" id="GO:0009378">
    <property type="term" value="F:four-way junction helicase activity"/>
    <property type="evidence" value="ECO:0007669"/>
    <property type="project" value="InterPro"/>
</dbReference>
<evidence type="ECO:0000256" key="8">
    <source>
        <dbReference type="ARBA" id="ARBA00023204"/>
    </source>
</evidence>
<evidence type="ECO:0000256" key="2">
    <source>
        <dbReference type="ARBA" id="ARBA00022741"/>
    </source>
</evidence>
<feature type="binding site" evidence="9">
    <location>
        <position position="315"/>
    </location>
    <ligand>
        <name>DNA</name>
        <dbReference type="ChEBI" id="CHEBI:16991"/>
    </ligand>
</feature>
<dbReference type="InterPro" id="IPR027417">
    <property type="entry name" value="P-loop_NTPase"/>
</dbReference>
<dbReference type="SUPFAM" id="SSF46785">
    <property type="entry name" value="Winged helix' DNA-binding domain"/>
    <property type="match status" value="1"/>
</dbReference>
<feature type="binding site" evidence="9">
    <location>
        <position position="176"/>
    </location>
    <ligand>
        <name>ATP</name>
        <dbReference type="ChEBI" id="CHEBI:30616"/>
    </ligand>
</feature>
<dbReference type="InterPro" id="IPR036390">
    <property type="entry name" value="WH_DNA-bd_sf"/>
</dbReference>
<keyword evidence="8 9" id="KW-0234">DNA repair</keyword>
<dbReference type="PANTHER" id="PTHR42848">
    <property type="match status" value="1"/>
</dbReference>
<dbReference type="PANTHER" id="PTHR42848:SF1">
    <property type="entry name" value="HOLLIDAY JUNCTION BRANCH MIGRATION COMPLEX SUBUNIT RUVB"/>
    <property type="match status" value="1"/>
</dbReference>
<feature type="binding site" evidence="9">
    <location>
        <position position="186"/>
    </location>
    <ligand>
        <name>ATP</name>
        <dbReference type="ChEBI" id="CHEBI:30616"/>
    </ligand>
</feature>
<evidence type="ECO:0000256" key="1">
    <source>
        <dbReference type="ARBA" id="ARBA00022490"/>
    </source>
</evidence>
<dbReference type="Gene3D" id="1.10.8.60">
    <property type="match status" value="1"/>
</dbReference>
<feature type="binding site" evidence="9">
    <location>
        <position position="26"/>
    </location>
    <ligand>
        <name>ATP</name>
        <dbReference type="ChEBI" id="CHEBI:30616"/>
    </ligand>
</feature>
<feature type="region of interest" description="Small ATPAse domain (RuvB-S)" evidence="9">
    <location>
        <begin position="187"/>
        <end position="257"/>
    </location>
</feature>
<comment type="caution">
    <text evidence="11">The sequence shown here is derived from an EMBL/GenBank/DDBJ whole genome shotgun (WGS) entry which is preliminary data.</text>
</comment>
<evidence type="ECO:0000313" key="12">
    <source>
        <dbReference type="Proteomes" id="UP000176665"/>
    </source>
</evidence>
<feature type="domain" description="AAA+ ATPase" evidence="10">
    <location>
        <begin position="56"/>
        <end position="187"/>
    </location>
</feature>
<protein>
    <recommendedName>
        <fullName evidence="9">Holliday junction branch migration complex subunit RuvB</fullName>
        <ecNumber evidence="9">3.6.4.-</ecNumber>
    </recommendedName>
</protein>
<keyword evidence="2 9" id="KW-0547">Nucleotide-binding</keyword>
<feature type="binding site" evidence="9">
    <location>
        <position position="223"/>
    </location>
    <ligand>
        <name>ATP</name>
        <dbReference type="ChEBI" id="CHEBI:30616"/>
    </ligand>
</feature>
<dbReference type="NCBIfam" id="NF000868">
    <property type="entry name" value="PRK00080.1"/>
    <property type="match status" value="1"/>
</dbReference>
<dbReference type="AlphaFoldDB" id="A0A1F5YUV6"/>
<keyword evidence="5 9" id="KW-0067">ATP-binding</keyword>
<comment type="similarity">
    <text evidence="9">Belongs to the RuvB family.</text>
</comment>
<dbReference type="GO" id="GO:0006281">
    <property type="term" value="P:DNA repair"/>
    <property type="evidence" value="ECO:0007669"/>
    <property type="project" value="UniProtKB-UniRule"/>
</dbReference>
<dbReference type="Pfam" id="PF17864">
    <property type="entry name" value="AAA_lid_4"/>
    <property type="match status" value="1"/>
</dbReference>
<dbReference type="GO" id="GO:0005737">
    <property type="term" value="C:cytoplasm"/>
    <property type="evidence" value="ECO:0007669"/>
    <property type="project" value="UniProtKB-SubCell"/>
</dbReference>
<dbReference type="NCBIfam" id="TIGR00635">
    <property type="entry name" value="ruvB"/>
    <property type="match status" value="1"/>
</dbReference>
<dbReference type="InterPro" id="IPR008824">
    <property type="entry name" value="RuvB-like_N"/>
</dbReference>
<dbReference type="EMBL" id="MFJA01000012">
    <property type="protein sequence ID" value="OGG03863.1"/>
    <property type="molecule type" value="Genomic_DNA"/>
</dbReference>
<sequence>MKKDINPKKNKESENVEEEVLFTSLRAGDWQEFFGQPKVKRSLHVALTAAKKRKEPMEHILLYGPPGLGKTTLSHLIAKEMGVNIRITSGPAIERSGDLASILTNLEPGDVLFIDEIHRLNKVVEETLYPAMEDYALDIVIGKGPSARTLRLDLPKFTIIGATTRIGLMSAPLRDRFGIVQRLNFYSPDDLEIIITNAARKLKLKLNSQSTKELAQRARGTPRIGLKLLKRARDFAQVKGSDEIDENVLIEAFNLLEIDNLGLDDSDRRLIKALIEKHGGGPVGIETMAATLSEDIGTLEEVIEPYLMQIGLLKRTPRGREATEKAYRHLNIPLKKSLQQVKLV</sequence>
<accession>A0A1F5YUV6</accession>
<evidence type="ECO:0000256" key="4">
    <source>
        <dbReference type="ARBA" id="ARBA00022801"/>
    </source>
</evidence>
<feature type="binding site" evidence="9">
    <location>
        <position position="67"/>
    </location>
    <ligand>
        <name>ATP</name>
        <dbReference type="ChEBI" id="CHEBI:30616"/>
    </ligand>
</feature>
<dbReference type="Pfam" id="PF05491">
    <property type="entry name" value="WHD_RuvB"/>
    <property type="match status" value="1"/>
</dbReference>
<evidence type="ECO:0000256" key="5">
    <source>
        <dbReference type="ARBA" id="ARBA00022840"/>
    </source>
</evidence>
<keyword evidence="4 9" id="KW-0378">Hydrolase</keyword>
<dbReference type="InterPro" id="IPR041445">
    <property type="entry name" value="AAA_lid_4"/>
</dbReference>
<comment type="caution">
    <text evidence="9">Lacks conserved residue(s) required for the propagation of feature annotation.</text>
</comment>
<dbReference type="Pfam" id="PF05496">
    <property type="entry name" value="RuvB_N"/>
    <property type="match status" value="1"/>
</dbReference>
<dbReference type="InterPro" id="IPR003593">
    <property type="entry name" value="AAA+_ATPase"/>
</dbReference>
<feature type="binding site" evidence="9">
    <location>
        <position position="71"/>
    </location>
    <ligand>
        <name>Mg(2+)</name>
        <dbReference type="ChEBI" id="CHEBI:18420"/>
    </ligand>
</feature>
<dbReference type="EC" id="3.6.4.-" evidence="9"/>
<feature type="binding site" evidence="9">
    <location>
        <position position="70"/>
    </location>
    <ligand>
        <name>ATP</name>
        <dbReference type="ChEBI" id="CHEBI:30616"/>
    </ligand>
</feature>
<evidence type="ECO:0000256" key="9">
    <source>
        <dbReference type="HAMAP-Rule" id="MF_00016"/>
    </source>
</evidence>
<comment type="subcellular location">
    <subcellularLocation>
        <location evidence="9">Cytoplasm</location>
    </subcellularLocation>
</comment>
<feature type="binding site" evidence="9">
    <location>
        <position position="320"/>
    </location>
    <ligand>
        <name>DNA</name>
        <dbReference type="ChEBI" id="CHEBI:16991"/>
    </ligand>
</feature>
<comment type="subunit">
    <text evidence="9">Homohexamer. Forms an RuvA(8)-RuvB(12)-Holliday junction (HJ) complex. HJ DNA is sandwiched between 2 RuvA tetramers; dsDNA enters through RuvA and exits via RuvB. An RuvB hexamer assembles on each DNA strand where it exits the tetramer. Each RuvB hexamer is contacted by two RuvA subunits (via domain III) on 2 adjacent RuvB subunits; this complex drives branch migration. In the full resolvosome a probable DNA-RuvA(4)-RuvB(12)-RuvC(2) complex forms which resolves the HJ.</text>
</comment>
<dbReference type="Gene3D" id="1.10.10.10">
    <property type="entry name" value="Winged helix-like DNA-binding domain superfamily/Winged helix DNA-binding domain"/>
    <property type="match status" value="1"/>
</dbReference>
<comment type="function">
    <text evidence="9">The RuvA-RuvB-RuvC complex processes Holliday junction (HJ) DNA during genetic recombination and DNA repair, while the RuvA-RuvB complex plays an important role in the rescue of blocked DNA replication forks via replication fork reversal (RFR). RuvA specifically binds to HJ cruciform DNA, conferring on it an open structure. The RuvB hexamer acts as an ATP-dependent pump, pulling dsDNA into and through the RuvAB complex. RuvB forms 2 homohexamers on either side of HJ DNA bound by 1 or 2 RuvA tetramers; 4 subunits per hexamer contact DNA at a time. Coordinated motions by a converter formed by DNA-disengaged RuvB subunits stimulates ATP hydrolysis and nucleotide exchange. Immobilization of the converter enables RuvB to convert the ATP-contained energy into a lever motion, pulling 2 nucleotides of DNA out of the RuvA tetramer per ATP hydrolyzed, thus driving DNA branch migration. The RuvB motors rotate together with the DNA substrate, which together with the progressing nucleotide cycle form the mechanistic basis for DNA recombination by continuous HJ branch migration. Branch migration allows RuvC to scan DNA until it finds its consensus sequence, where it cleaves and resolves cruciform DNA.</text>
</comment>
<keyword evidence="11" id="KW-0347">Helicase</keyword>
<feature type="region of interest" description="Head domain (RuvB-H)" evidence="9">
    <location>
        <begin position="260"/>
        <end position="344"/>
    </location>
</feature>
<feature type="binding site" evidence="9">
    <location>
        <begin position="133"/>
        <end position="135"/>
    </location>
    <ligand>
        <name>ATP</name>
        <dbReference type="ChEBI" id="CHEBI:30616"/>
    </ligand>
</feature>
<keyword evidence="6 9" id="KW-0238">DNA-binding</keyword>
<feature type="binding site" evidence="9">
    <location>
        <position position="71"/>
    </location>
    <ligand>
        <name>ATP</name>
        <dbReference type="ChEBI" id="CHEBI:30616"/>
    </ligand>
</feature>
<keyword evidence="1 9" id="KW-0963">Cytoplasm</keyword>
<dbReference type="CDD" id="cd00009">
    <property type="entry name" value="AAA"/>
    <property type="match status" value="1"/>
</dbReference>
<dbReference type="Proteomes" id="UP000176665">
    <property type="component" value="Unassembled WGS sequence"/>
</dbReference>
<gene>
    <name evidence="9" type="primary">ruvB</name>
    <name evidence="11" type="ORF">A2W14_04970</name>
</gene>
<dbReference type="SUPFAM" id="SSF52540">
    <property type="entry name" value="P-loop containing nucleoside triphosphate hydrolases"/>
    <property type="match status" value="1"/>
</dbReference>
<feature type="binding site" evidence="9">
    <location>
        <position position="25"/>
    </location>
    <ligand>
        <name>ATP</name>
        <dbReference type="ChEBI" id="CHEBI:30616"/>
    </ligand>
</feature>
<comment type="domain">
    <text evidence="9">Has 3 domains, the large (RuvB-L) and small ATPase (RuvB-S) domains and the C-terminal head (RuvB-H) domain. The head domain binds DNA, while the ATPase domains jointly bind ATP, ADP or are empty depending on the state of the subunit in the translocation cycle. During a single DNA translocation step the structure of each domain remains the same, but their relative positions change.</text>
</comment>
<dbReference type="Gene3D" id="3.40.50.300">
    <property type="entry name" value="P-loop containing nucleotide triphosphate hydrolases"/>
    <property type="match status" value="1"/>
</dbReference>
<dbReference type="InterPro" id="IPR036388">
    <property type="entry name" value="WH-like_DNA-bd_sf"/>
</dbReference>
<dbReference type="SMART" id="SM00382">
    <property type="entry name" value="AAA"/>
    <property type="match status" value="1"/>
</dbReference>
<dbReference type="HAMAP" id="MF_00016">
    <property type="entry name" value="DNA_HJ_migration_RuvB"/>
    <property type="match status" value="1"/>
</dbReference>
<dbReference type="GO" id="GO:0005524">
    <property type="term" value="F:ATP binding"/>
    <property type="evidence" value="ECO:0007669"/>
    <property type="project" value="UniProtKB-UniRule"/>
</dbReference>
<keyword evidence="7 9" id="KW-0233">DNA recombination</keyword>
<keyword evidence="3 9" id="KW-0227">DNA damage</keyword>
<dbReference type="GO" id="GO:0016887">
    <property type="term" value="F:ATP hydrolysis activity"/>
    <property type="evidence" value="ECO:0007669"/>
    <property type="project" value="RHEA"/>
</dbReference>
<dbReference type="InterPro" id="IPR004605">
    <property type="entry name" value="DNA_helicase_Holl-junc_RuvB"/>
</dbReference>
<evidence type="ECO:0000256" key="6">
    <source>
        <dbReference type="ARBA" id="ARBA00023125"/>
    </source>
</evidence>
<name>A0A1F5YUV6_9BACT</name>
<evidence type="ECO:0000256" key="7">
    <source>
        <dbReference type="ARBA" id="ARBA00023172"/>
    </source>
</evidence>